<dbReference type="AlphaFoldDB" id="A0A069PBX3"/>
<proteinExistence type="predicted"/>
<dbReference type="InterPro" id="IPR002933">
    <property type="entry name" value="Peptidase_M20"/>
</dbReference>
<dbReference type="STRING" id="60547.GCA_000751215_00235"/>
<keyword evidence="3" id="KW-1185">Reference proteome</keyword>
<dbReference type="Gene3D" id="3.30.70.360">
    <property type="match status" value="1"/>
</dbReference>
<sequence>MRLAIKVECTLAGMMDTPIRTLSSRLLSEVKDGVDRLCQGAAQSYYVRIETEFLQYYPETINTKAETEFCEAVLRSTFGDARVHADFEPNMTSEDFGFMLEARPGTYVLAGGGGEAGLHNPGYDFNDELIPQVFGTGPRWHSPAFSDRPSRFD</sequence>
<reference evidence="2 3" key="1">
    <citation type="submission" date="2014-03" db="EMBL/GenBank/DDBJ databases">
        <title>Draft Genome Sequences of Four Burkholderia Strains.</title>
        <authorList>
            <person name="Liu X.Y."/>
            <person name="Li C.X."/>
            <person name="Xu J.H."/>
        </authorList>
    </citation>
    <scope>NUCLEOTIDE SEQUENCE [LARGE SCALE GENOMIC DNA]</scope>
    <source>
        <strain evidence="2 3">DSM 50014</strain>
    </source>
</reference>
<dbReference type="GO" id="GO:0016787">
    <property type="term" value="F:hydrolase activity"/>
    <property type="evidence" value="ECO:0007669"/>
    <property type="project" value="InterPro"/>
</dbReference>
<dbReference type="Pfam" id="PF01546">
    <property type="entry name" value="Peptidase_M20"/>
    <property type="match status" value="1"/>
</dbReference>
<evidence type="ECO:0000313" key="3">
    <source>
        <dbReference type="Proteomes" id="UP000027466"/>
    </source>
</evidence>
<keyword evidence="1" id="KW-0378">Hydrolase</keyword>
<dbReference type="SUPFAM" id="SSF53187">
    <property type="entry name" value="Zn-dependent exopeptidases"/>
    <property type="match status" value="1"/>
</dbReference>
<comment type="caution">
    <text evidence="2">The sequence shown here is derived from an EMBL/GenBank/DDBJ whole genome shotgun (WGS) entry which is preliminary data.</text>
</comment>
<organism evidence="2 3">
    <name type="scientific">Caballeronia glathei</name>
    <dbReference type="NCBI Taxonomy" id="60547"/>
    <lineage>
        <taxon>Bacteria</taxon>
        <taxon>Pseudomonadati</taxon>
        <taxon>Pseudomonadota</taxon>
        <taxon>Betaproteobacteria</taxon>
        <taxon>Burkholderiales</taxon>
        <taxon>Burkholderiaceae</taxon>
        <taxon>Caballeronia</taxon>
    </lineage>
</organism>
<protein>
    <recommendedName>
        <fullName evidence="4">Amidohydrolase</fullName>
    </recommendedName>
</protein>
<dbReference type="InterPro" id="IPR017439">
    <property type="entry name" value="Amidohydrolase"/>
</dbReference>
<accession>A0A069PBX3</accession>
<gene>
    <name evidence="2" type="ORF">BG61_04655</name>
</gene>
<dbReference type="PANTHER" id="PTHR11014:SF63">
    <property type="entry name" value="METALLOPEPTIDASE, PUTATIVE (AFU_ORTHOLOGUE AFUA_6G09600)-RELATED"/>
    <property type="match status" value="1"/>
</dbReference>
<dbReference type="Proteomes" id="UP000027466">
    <property type="component" value="Unassembled WGS sequence"/>
</dbReference>
<dbReference type="Gene3D" id="3.40.630.10">
    <property type="entry name" value="Zn peptidases"/>
    <property type="match status" value="1"/>
</dbReference>
<dbReference type="EMBL" id="JFHC01000116">
    <property type="protein sequence ID" value="KDR38002.1"/>
    <property type="molecule type" value="Genomic_DNA"/>
</dbReference>
<dbReference type="PANTHER" id="PTHR11014">
    <property type="entry name" value="PEPTIDASE M20 FAMILY MEMBER"/>
    <property type="match status" value="1"/>
</dbReference>
<evidence type="ECO:0000256" key="1">
    <source>
        <dbReference type="ARBA" id="ARBA00022801"/>
    </source>
</evidence>
<name>A0A069PBX3_9BURK</name>
<evidence type="ECO:0000313" key="2">
    <source>
        <dbReference type="EMBL" id="KDR38002.1"/>
    </source>
</evidence>
<dbReference type="RefSeq" id="WP_035924744.1">
    <property type="nucleotide sequence ID" value="NZ_CADFFX010000040.1"/>
</dbReference>
<evidence type="ECO:0008006" key="4">
    <source>
        <dbReference type="Google" id="ProtNLM"/>
    </source>
</evidence>